<reference evidence="5" key="1">
    <citation type="submission" date="2020-05" db="EMBL/GenBank/DDBJ databases">
        <title>Phylogenomic resolution of chytrid fungi.</title>
        <authorList>
            <person name="Stajich J.E."/>
            <person name="Amses K."/>
            <person name="Simmons R."/>
            <person name="Seto K."/>
            <person name="Myers J."/>
            <person name="Bonds A."/>
            <person name="Quandt C.A."/>
            <person name="Barry K."/>
            <person name="Liu P."/>
            <person name="Grigoriev I."/>
            <person name="Longcore J.E."/>
            <person name="James T.Y."/>
        </authorList>
    </citation>
    <scope>NUCLEOTIDE SEQUENCE</scope>
    <source>
        <strain evidence="5">JEL0318</strain>
    </source>
</reference>
<keyword evidence="3" id="KW-0547">Nucleotide-binding</keyword>
<dbReference type="AlphaFoldDB" id="A0AAD5WXS7"/>
<keyword evidence="2 5" id="KW-0436">Ligase</keyword>
<gene>
    <name evidence="5" type="primary">FAA4_1</name>
    <name evidence="5" type="ORF">HK097_003697</name>
</gene>
<sequence length="186" mass="20880">MKGYYKQDALTKETLTEDGWLMTGDIAEMYPDGTMQIIDRKKNLVKLSNGEYIALEKLEAGYKTNKYVLNICVYADSNEAFPIAVVVPIEKELVEFGRTLGLDGKDLEVHNLVGDKRVQKEVLGDLRETAKRLGFKGADVLGAIHLTGDEWTPQNEMLTAAQKLKRNDINKHYKAELAAVYKGGRQ</sequence>
<dbReference type="GO" id="GO:0005811">
    <property type="term" value="C:lipid droplet"/>
    <property type="evidence" value="ECO:0007669"/>
    <property type="project" value="TreeGrafter"/>
</dbReference>
<name>A0AAD5WXS7_9FUNG</name>
<protein>
    <submittedName>
        <fullName evidence="5">Long-chain fatty acid-CoA ligase</fullName>
    </submittedName>
</protein>
<dbReference type="InterPro" id="IPR042099">
    <property type="entry name" value="ANL_N_sf"/>
</dbReference>
<evidence type="ECO:0000256" key="3">
    <source>
        <dbReference type="ARBA" id="ARBA00022741"/>
    </source>
</evidence>
<dbReference type="EMBL" id="JADGJD010001898">
    <property type="protein sequence ID" value="KAJ3036831.1"/>
    <property type="molecule type" value="Genomic_DNA"/>
</dbReference>
<dbReference type="GO" id="GO:0005886">
    <property type="term" value="C:plasma membrane"/>
    <property type="evidence" value="ECO:0007669"/>
    <property type="project" value="TreeGrafter"/>
</dbReference>
<dbReference type="Proteomes" id="UP001212841">
    <property type="component" value="Unassembled WGS sequence"/>
</dbReference>
<evidence type="ECO:0000256" key="1">
    <source>
        <dbReference type="ARBA" id="ARBA00006432"/>
    </source>
</evidence>
<evidence type="ECO:0000313" key="6">
    <source>
        <dbReference type="Proteomes" id="UP001212841"/>
    </source>
</evidence>
<dbReference type="GO" id="GO:0004467">
    <property type="term" value="F:long-chain fatty acid-CoA ligase activity"/>
    <property type="evidence" value="ECO:0007669"/>
    <property type="project" value="TreeGrafter"/>
</dbReference>
<dbReference type="GO" id="GO:0005524">
    <property type="term" value="F:ATP binding"/>
    <property type="evidence" value="ECO:0007669"/>
    <property type="project" value="UniProtKB-KW"/>
</dbReference>
<evidence type="ECO:0000313" key="5">
    <source>
        <dbReference type="EMBL" id="KAJ3036831.1"/>
    </source>
</evidence>
<evidence type="ECO:0000256" key="2">
    <source>
        <dbReference type="ARBA" id="ARBA00022598"/>
    </source>
</evidence>
<keyword evidence="4" id="KW-0067">ATP-binding</keyword>
<comment type="caution">
    <text evidence="5">The sequence shown here is derived from an EMBL/GenBank/DDBJ whole genome shotgun (WGS) entry which is preliminary data.</text>
</comment>
<keyword evidence="6" id="KW-1185">Reference proteome</keyword>
<dbReference type="SUPFAM" id="SSF56801">
    <property type="entry name" value="Acetyl-CoA synthetase-like"/>
    <property type="match status" value="1"/>
</dbReference>
<dbReference type="PANTHER" id="PTHR43272:SF83">
    <property type="entry name" value="ACYL-COA SYNTHETASE LONG-CHAIN, ISOFORM J"/>
    <property type="match status" value="1"/>
</dbReference>
<dbReference type="PANTHER" id="PTHR43272">
    <property type="entry name" value="LONG-CHAIN-FATTY-ACID--COA LIGASE"/>
    <property type="match status" value="1"/>
</dbReference>
<comment type="similarity">
    <text evidence="1">Belongs to the ATP-dependent AMP-binding enzyme family.</text>
</comment>
<dbReference type="GO" id="GO:0035336">
    <property type="term" value="P:long-chain fatty-acyl-CoA metabolic process"/>
    <property type="evidence" value="ECO:0007669"/>
    <property type="project" value="TreeGrafter"/>
</dbReference>
<accession>A0AAD5WXS7</accession>
<dbReference type="GO" id="GO:0005783">
    <property type="term" value="C:endoplasmic reticulum"/>
    <property type="evidence" value="ECO:0007669"/>
    <property type="project" value="TreeGrafter"/>
</dbReference>
<evidence type="ECO:0000256" key="4">
    <source>
        <dbReference type="ARBA" id="ARBA00022840"/>
    </source>
</evidence>
<dbReference type="Gene3D" id="3.40.50.12780">
    <property type="entry name" value="N-terminal domain of ligase-like"/>
    <property type="match status" value="1"/>
</dbReference>
<organism evidence="5 6">
    <name type="scientific">Rhizophlyctis rosea</name>
    <dbReference type="NCBI Taxonomy" id="64517"/>
    <lineage>
        <taxon>Eukaryota</taxon>
        <taxon>Fungi</taxon>
        <taxon>Fungi incertae sedis</taxon>
        <taxon>Chytridiomycota</taxon>
        <taxon>Chytridiomycota incertae sedis</taxon>
        <taxon>Chytridiomycetes</taxon>
        <taxon>Rhizophlyctidales</taxon>
        <taxon>Rhizophlyctidaceae</taxon>
        <taxon>Rhizophlyctis</taxon>
    </lineage>
</organism>
<proteinExistence type="inferred from homology"/>